<evidence type="ECO:0000256" key="7">
    <source>
        <dbReference type="ARBA" id="ARBA00023128"/>
    </source>
</evidence>
<proteinExistence type="inferred from homology"/>
<dbReference type="OrthoDB" id="428293at2759"/>
<gene>
    <name evidence="12" type="ORF">SmJEL517_g04182</name>
</gene>
<accession>A0A507C089</accession>
<evidence type="ECO:0000256" key="1">
    <source>
        <dbReference type="ARBA" id="ARBA00004225"/>
    </source>
</evidence>
<dbReference type="EMBL" id="QEAO01000026">
    <property type="protein sequence ID" value="TPX32778.1"/>
    <property type="molecule type" value="Genomic_DNA"/>
</dbReference>
<evidence type="ECO:0000313" key="13">
    <source>
        <dbReference type="Proteomes" id="UP000319731"/>
    </source>
</evidence>
<dbReference type="InterPro" id="IPR023395">
    <property type="entry name" value="MCP_dom_sf"/>
</dbReference>
<evidence type="ECO:0000256" key="9">
    <source>
        <dbReference type="PROSITE-ProRule" id="PRU00282"/>
    </source>
</evidence>
<dbReference type="Proteomes" id="UP000319731">
    <property type="component" value="Unassembled WGS sequence"/>
</dbReference>
<protein>
    <submittedName>
        <fullName evidence="12">Uncharacterized protein</fullName>
    </submittedName>
</protein>
<dbReference type="Pfam" id="PF00153">
    <property type="entry name" value="Mito_carr"/>
    <property type="match status" value="3"/>
</dbReference>
<reference evidence="12 13" key="1">
    <citation type="journal article" date="2019" name="Sci. Rep.">
        <title>Comparative genomics of chytrid fungi reveal insights into the obligate biotrophic and pathogenic lifestyle of Synchytrium endobioticum.</title>
        <authorList>
            <person name="van de Vossenberg B.T.L.H."/>
            <person name="Warris S."/>
            <person name="Nguyen H.D.T."/>
            <person name="van Gent-Pelzer M.P.E."/>
            <person name="Joly D.L."/>
            <person name="van de Geest H.C."/>
            <person name="Bonants P.J.M."/>
            <person name="Smith D.S."/>
            <person name="Levesque C.A."/>
            <person name="van der Lee T.A.J."/>
        </authorList>
    </citation>
    <scope>NUCLEOTIDE SEQUENCE [LARGE SCALE GENOMIC DNA]</scope>
    <source>
        <strain evidence="12 13">JEL517</strain>
    </source>
</reference>
<feature type="repeat" description="Solcar" evidence="9">
    <location>
        <begin position="6"/>
        <end position="94"/>
    </location>
</feature>
<sequence length="303" mass="33592">MTFTGSVSADQAIAGFVAGATSTLLLHPLDVIKIRLQVDERARNHGNTTINLWKQIQRTEGIGRGLYRGVMANLAGACFSWGLYFWWYGLIKEYMRDGANGKLTAVQHLTASAEAGAACAIVTNPFWVIKTRMCATKWNDPGAYRSLSEGLYKLARYEGINGMYKGLTPALFGVSHGALQFMAYEEMKSIWADFNPTKNVNHMGTLEYITMAAASKLFATICTYPYQVIRSRLQNQYEGRKYTTAWGTITTVYKNEGFTGFYKGLGPNVVRVLPGTMITFAVYEGLSKFFRQYGNGAVVGAKM</sequence>
<dbReference type="InterPro" id="IPR018108">
    <property type="entry name" value="MCP_transmembrane"/>
</dbReference>
<evidence type="ECO:0000256" key="4">
    <source>
        <dbReference type="ARBA" id="ARBA00022692"/>
    </source>
</evidence>
<feature type="repeat" description="Solcar" evidence="9">
    <location>
        <begin position="203"/>
        <end position="289"/>
    </location>
</feature>
<dbReference type="RefSeq" id="XP_031023915.1">
    <property type="nucleotide sequence ID" value="XM_031170110.1"/>
</dbReference>
<dbReference type="STRING" id="1806994.A0A507C089"/>
<dbReference type="PRINTS" id="PR00926">
    <property type="entry name" value="MITOCARRIER"/>
</dbReference>
<dbReference type="GO" id="GO:0015215">
    <property type="term" value="F:nucleotide transmembrane transporter activity"/>
    <property type="evidence" value="ECO:0007669"/>
    <property type="project" value="UniProtKB-ARBA"/>
</dbReference>
<keyword evidence="13" id="KW-1185">Reference proteome</keyword>
<dbReference type="AlphaFoldDB" id="A0A507C089"/>
<dbReference type="SUPFAM" id="SSF103506">
    <property type="entry name" value="Mitochondrial carrier"/>
    <property type="match status" value="1"/>
</dbReference>
<dbReference type="Gene3D" id="1.50.40.10">
    <property type="entry name" value="Mitochondrial carrier domain"/>
    <property type="match status" value="1"/>
</dbReference>
<evidence type="ECO:0000256" key="3">
    <source>
        <dbReference type="ARBA" id="ARBA00022448"/>
    </source>
</evidence>
<evidence type="ECO:0000256" key="11">
    <source>
        <dbReference type="SAM" id="Phobius"/>
    </source>
</evidence>
<comment type="subcellular location">
    <subcellularLocation>
        <location evidence="1">Mitochondrion membrane</location>
        <topology evidence="1">Multi-pass membrane protein</topology>
    </subcellularLocation>
</comment>
<evidence type="ECO:0000256" key="10">
    <source>
        <dbReference type="RuleBase" id="RU000488"/>
    </source>
</evidence>
<keyword evidence="6 11" id="KW-1133">Transmembrane helix</keyword>
<evidence type="ECO:0000313" key="12">
    <source>
        <dbReference type="EMBL" id="TPX32778.1"/>
    </source>
</evidence>
<feature type="transmembrane region" description="Helical" evidence="11">
    <location>
        <begin position="66"/>
        <end position="87"/>
    </location>
</feature>
<dbReference type="PANTHER" id="PTHR45683">
    <property type="entry name" value="MITOCHONDRIAL NICOTINAMIDE ADENINE DINUCLEOTIDE TRANSPORTER 1-RELATED-RELATED"/>
    <property type="match status" value="1"/>
</dbReference>
<keyword evidence="3 10" id="KW-0813">Transport</keyword>
<keyword evidence="8 9" id="KW-0472">Membrane</keyword>
<evidence type="ECO:0000256" key="8">
    <source>
        <dbReference type="ARBA" id="ARBA00023136"/>
    </source>
</evidence>
<feature type="repeat" description="Solcar" evidence="9">
    <location>
        <begin position="103"/>
        <end position="190"/>
    </location>
</feature>
<dbReference type="InterPro" id="IPR044712">
    <property type="entry name" value="SLC25A32-like"/>
</dbReference>
<dbReference type="GO" id="GO:0031966">
    <property type="term" value="C:mitochondrial membrane"/>
    <property type="evidence" value="ECO:0007669"/>
    <property type="project" value="UniProtKB-SubCell"/>
</dbReference>
<evidence type="ECO:0000256" key="5">
    <source>
        <dbReference type="ARBA" id="ARBA00022737"/>
    </source>
</evidence>
<comment type="caution">
    <text evidence="12">The sequence shown here is derived from an EMBL/GenBank/DDBJ whole genome shotgun (WGS) entry which is preliminary data.</text>
</comment>
<dbReference type="GeneID" id="42005407"/>
<comment type="similarity">
    <text evidence="2 10">Belongs to the mitochondrial carrier (TC 2.A.29) family.</text>
</comment>
<evidence type="ECO:0000256" key="2">
    <source>
        <dbReference type="ARBA" id="ARBA00006375"/>
    </source>
</evidence>
<name>A0A507C089_9FUNG</name>
<organism evidence="12 13">
    <name type="scientific">Synchytrium microbalum</name>
    <dbReference type="NCBI Taxonomy" id="1806994"/>
    <lineage>
        <taxon>Eukaryota</taxon>
        <taxon>Fungi</taxon>
        <taxon>Fungi incertae sedis</taxon>
        <taxon>Chytridiomycota</taxon>
        <taxon>Chytridiomycota incertae sedis</taxon>
        <taxon>Chytridiomycetes</taxon>
        <taxon>Synchytriales</taxon>
        <taxon>Synchytriaceae</taxon>
        <taxon>Synchytrium</taxon>
    </lineage>
</organism>
<keyword evidence="7" id="KW-0496">Mitochondrion</keyword>
<keyword evidence="5" id="KW-0677">Repeat</keyword>
<dbReference type="PROSITE" id="PS50920">
    <property type="entry name" value="SOLCAR"/>
    <property type="match status" value="3"/>
</dbReference>
<evidence type="ECO:0000256" key="6">
    <source>
        <dbReference type="ARBA" id="ARBA00022989"/>
    </source>
</evidence>
<keyword evidence="4 9" id="KW-0812">Transmembrane</keyword>
<dbReference type="InterPro" id="IPR002067">
    <property type="entry name" value="MCP"/>
</dbReference>